<dbReference type="AlphaFoldDB" id="A0A972F702"/>
<keyword evidence="2" id="KW-1185">Reference proteome</keyword>
<organism evidence="1 2">
    <name type="scientific">Azoarcus taiwanensis</name>
    <dbReference type="NCBI Taxonomy" id="666964"/>
    <lineage>
        <taxon>Bacteria</taxon>
        <taxon>Pseudomonadati</taxon>
        <taxon>Pseudomonadota</taxon>
        <taxon>Betaproteobacteria</taxon>
        <taxon>Rhodocyclales</taxon>
        <taxon>Zoogloeaceae</taxon>
        <taxon>Azoarcus</taxon>
    </lineage>
</organism>
<dbReference type="EMBL" id="WTVM01000017">
    <property type="protein sequence ID" value="NMG02240.1"/>
    <property type="molecule type" value="Genomic_DNA"/>
</dbReference>
<accession>A0A972F702</accession>
<reference evidence="1" key="1">
    <citation type="submission" date="2019-12" db="EMBL/GenBank/DDBJ databases">
        <title>Comparative genomics gives insights into the taxonomy of the Azoarcus-Aromatoleum group and reveals separate origins of nif in the plant-associated Azoarcus and non-plant-associated Aromatoleum sub-groups.</title>
        <authorList>
            <person name="Lafos M."/>
            <person name="Maluk M."/>
            <person name="Batista M."/>
            <person name="Junghare M."/>
            <person name="Carmona M."/>
            <person name="Faoro H."/>
            <person name="Cruz L.M."/>
            <person name="Battistoni F."/>
            <person name="De Souza E."/>
            <person name="Pedrosa F."/>
            <person name="Chen W.-M."/>
            <person name="Poole P.S."/>
            <person name="Dixon R.A."/>
            <person name="James E.K."/>
        </authorList>
    </citation>
    <scope>NUCLEOTIDE SEQUENCE</scope>
    <source>
        <strain evidence="1">NSC3</strain>
    </source>
</reference>
<sequence length="710" mass="78998">MTHKVAKPLVVAGPSRGLMEKAGILFTARWPSIRRLAVALLVFALLPLSHATEADGFSMPRQDFIIMEAGTDAYGFRFQDLVVLDPREGSMLKVLPMSPRLPDDLNLRPSDRLRFYPTNRTAVRTVVAPSGQTVAHNRVMGRDASSRRMHSYVWRLASGELVLALSDAYGFALLGEDGDHLAVLAEDKSVSVTEFQVWDTGQNQMVFKARFPEARRVVAHQTNSTRFAVFSLDNDYVMLWDHEQQQLHRIAIPEGRRLRLLGNGDTWNMYRGENIVISADDRWLAFIGDATRQVPAYNFHLVELGAAGELQPVKLQDSGRSLGNPFNWVAFGAGLLGANETSLRLLALPFDPRGGTWSPKAWVARRHSPSACTANNSRELSECSQSPESARDRARRAFVPSDALLEPIQVDIHSRYIASNDGKLLVAWDSYNRRPIILDASTFPPRELSPARPDATDPAALHEFRPGIPRDDGQSAGGLLRLSHFARHLVIFTPEPGFTSSPPVRVQSYSVPALIPGAAPELTLADYLLARSRSAGVWHPALCRLEPEACLAEDAAATREAGAANRTRDVDAPMRFDIFIVEDEPDPIEAWMRRDPSRERASAPDLCRAFERIQRPIQGEPFIVDERFEGIRIVGQGEIVSSDPSIPFREGDILFDGGWCRNTVCSADEFAREIKRLCASRGHDLVRNLVLEVGSADPARNRSWIMLEKR</sequence>
<protein>
    <recommendedName>
        <fullName evidence="3">WD40 repeat domain-containing protein</fullName>
    </recommendedName>
</protein>
<evidence type="ECO:0000313" key="1">
    <source>
        <dbReference type="EMBL" id="NMG02240.1"/>
    </source>
</evidence>
<proteinExistence type="predicted"/>
<dbReference type="Proteomes" id="UP000599523">
    <property type="component" value="Unassembled WGS sequence"/>
</dbReference>
<evidence type="ECO:0000313" key="2">
    <source>
        <dbReference type="Proteomes" id="UP000599523"/>
    </source>
</evidence>
<dbReference type="RefSeq" id="WP_168987028.1">
    <property type="nucleotide sequence ID" value="NZ_CAWPHM010000088.1"/>
</dbReference>
<name>A0A972F702_9RHOO</name>
<gene>
    <name evidence="1" type="ORF">GPA21_04545</name>
</gene>
<dbReference type="SUPFAM" id="SSF82171">
    <property type="entry name" value="DPP6 N-terminal domain-like"/>
    <property type="match status" value="1"/>
</dbReference>
<comment type="caution">
    <text evidence="1">The sequence shown here is derived from an EMBL/GenBank/DDBJ whole genome shotgun (WGS) entry which is preliminary data.</text>
</comment>
<evidence type="ECO:0008006" key="3">
    <source>
        <dbReference type="Google" id="ProtNLM"/>
    </source>
</evidence>